<accession>A0A1E5Q2L8</accession>
<sequence>MRRRFLAYRDIEFLSTHVPGDTGPGQECLLLVHVRRVVGQIHYRICTTCGEGVITGIDIDKLFLSSGLGTRALSHLQSRHPGTAWTSTLSLRTTRDLLRRMRIPAAVSADIACVHLPATAGPVTTAG</sequence>
<evidence type="ECO:0000313" key="2">
    <source>
        <dbReference type="Proteomes" id="UP000095705"/>
    </source>
</evidence>
<reference evidence="1 2" key="1">
    <citation type="submission" date="2016-08" db="EMBL/GenBank/DDBJ databases">
        <title>The complete genome of Streptomyces subrutilus 10-1-1.</title>
        <authorList>
            <person name="Chen X."/>
        </authorList>
    </citation>
    <scope>NUCLEOTIDE SEQUENCE [LARGE SCALE GENOMIC DNA]</scope>
    <source>
        <strain evidence="1 2">10-1-1</strain>
    </source>
</reference>
<keyword evidence="2" id="KW-1185">Reference proteome</keyword>
<name>A0A1E5Q2L8_9ACTN</name>
<comment type="caution">
    <text evidence="1">The sequence shown here is derived from an EMBL/GenBank/DDBJ whole genome shotgun (WGS) entry which is preliminary data.</text>
</comment>
<organism evidence="1 2">
    <name type="scientific">Streptomyces subrutilus</name>
    <dbReference type="NCBI Taxonomy" id="36818"/>
    <lineage>
        <taxon>Bacteria</taxon>
        <taxon>Bacillati</taxon>
        <taxon>Actinomycetota</taxon>
        <taxon>Actinomycetes</taxon>
        <taxon>Kitasatosporales</taxon>
        <taxon>Streptomycetaceae</taxon>
        <taxon>Streptomyces</taxon>
    </lineage>
</organism>
<dbReference type="AlphaFoldDB" id="A0A1E5Q2L8"/>
<dbReference type="Proteomes" id="UP000095705">
    <property type="component" value="Unassembled WGS sequence"/>
</dbReference>
<evidence type="ECO:0008006" key="3">
    <source>
        <dbReference type="Google" id="ProtNLM"/>
    </source>
</evidence>
<proteinExistence type="predicted"/>
<protein>
    <recommendedName>
        <fullName evidence="3">N-acetyltransferase</fullName>
    </recommendedName>
</protein>
<evidence type="ECO:0000313" key="1">
    <source>
        <dbReference type="EMBL" id="OEJ36085.1"/>
    </source>
</evidence>
<gene>
    <name evidence="1" type="ORF">BGK67_30660</name>
</gene>
<dbReference type="EMBL" id="MEHK01000001">
    <property type="protein sequence ID" value="OEJ36085.1"/>
    <property type="molecule type" value="Genomic_DNA"/>
</dbReference>